<gene>
    <name evidence="9" type="ORF">D5R97_06610</name>
</gene>
<dbReference type="GO" id="GO:0016020">
    <property type="term" value="C:membrane"/>
    <property type="evidence" value="ECO:0007669"/>
    <property type="project" value="UniProtKB-SubCell"/>
</dbReference>
<dbReference type="Gene3D" id="1.20.1540.10">
    <property type="entry name" value="Rhomboid-like"/>
    <property type="match status" value="1"/>
</dbReference>
<dbReference type="Pfam" id="PF01694">
    <property type="entry name" value="Rhomboid"/>
    <property type="match status" value="1"/>
</dbReference>
<evidence type="ECO:0000256" key="4">
    <source>
        <dbReference type="ARBA" id="ARBA00022801"/>
    </source>
</evidence>
<dbReference type="SUPFAM" id="SSF144091">
    <property type="entry name" value="Rhomboid-like"/>
    <property type="match status" value="1"/>
</dbReference>
<evidence type="ECO:0000256" key="2">
    <source>
        <dbReference type="ARBA" id="ARBA00009045"/>
    </source>
</evidence>
<evidence type="ECO:0000256" key="7">
    <source>
        <dbReference type="SAM" id="Phobius"/>
    </source>
</evidence>
<comment type="subcellular location">
    <subcellularLocation>
        <location evidence="1">Membrane</location>
        <topology evidence="1">Multi-pass membrane protein</topology>
    </subcellularLocation>
</comment>
<reference evidence="9 10" key="1">
    <citation type="submission" date="2018-08" db="EMBL/GenBank/DDBJ databases">
        <title>The metabolism and importance of syntrophic acetate oxidation coupled to methane or sulfide production in haloalkaline environments.</title>
        <authorList>
            <person name="Timmers P.H.A."/>
            <person name="Vavourakis C.D."/>
            <person name="Sorokin D.Y."/>
            <person name="Sinninghe Damste J.S."/>
            <person name="Muyzer G."/>
            <person name="Stams A.J.M."/>
            <person name="Plugge C.M."/>
        </authorList>
    </citation>
    <scope>NUCLEOTIDE SEQUENCE [LARGE SCALE GENOMIC DNA]</scope>
    <source>
        <strain evidence="9">MSAO_Bac1</strain>
    </source>
</reference>
<feature type="transmembrane region" description="Helical" evidence="7">
    <location>
        <begin position="51"/>
        <end position="76"/>
    </location>
</feature>
<keyword evidence="4" id="KW-0378">Hydrolase</keyword>
<comment type="caution">
    <text evidence="9">The sequence shown here is derived from an EMBL/GenBank/DDBJ whole genome shotgun (WGS) entry which is preliminary data.</text>
</comment>
<dbReference type="InterPro" id="IPR050925">
    <property type="entry name" value="Rhomboid_protease_S54"/>
</dbReference>
<proteinExistence type="inferred from homology"/>
<evidence type="ECO:0000256" key="3">
    <source>
        <dbReference type="ARBA" id="ARBA00022692"/>
    </source>
</evidence>
<accession>A0A424YDC1</accession>
<feature type="transmembrane region" description="Helical" evidence="7">
    <location>
        <begin position="88"/>
        <end position="107"/>
    </location>
</feature>
<feature type="transmembrane region" description="Helical" evidence="7">
    <location>
        <begin position="12"/>
        <end position="31"/>
    </location>
</feature>
<dbReference type="GO" id="GO:0006508">
    <property type="term" value="P:proteolysis"/>
    <property type="evidence" value="ECO:0007669"/>
    <property type="project" value="UniProtKB-KW"/>
</dbReference>
<evidence type="ECO:0000256" key="5">
    <source>
        <dbReference type="ARBA" id="ARBA00022989"/>
    </source>
</evidence>
<organism evidence="9 10">
    <name type="scientific">Candidatus Syntrophonatronum acetioxidans</name>
    <dbReference type="NCBI Taxonomy" id="1795816"/>
    <lineage>
        <taxon>Bacteria</taxon>
        <taxon>Bacillati</taxon>
        <taxon>Bacillota</taxon>
        <taxon>Clostridia</taxon>
        <taxon>Eubacteriales</taxon>
        <taxon>Syntrophomonadaceae</taxon>
        <taxon>Candidatus Syntrophonatronum</taxon>
    </lineage>
</organism>
<evidence type="ECO:0000259" key="8">
    <source>
        <dbReference type="Pfam" id="PF01694"/>
    </source>
</evidence>
<dbReference type="GO" id="GO:0004252">
    <property type="term" value="F:serine-type endopeptidase activity"/>
    <property type="evidence" value="ECO:0007669"/>
    <property type="project" value="InterPro"/>
</dbReference>
<sequence>MIDKVKKGIEGSNATLAIILINIIVYIALITVPNIADILLLDPDKILEKPWTLVTVFFSHEWLIHIFLNMGFFFIFSRQLEKLTSSTTVLIVYLTCGFIGSLTFMPFAPLIGWSGPVVGASAAVWGVAAAFAAMRPDFLILKGKAKHWIAALFVGNTVLLVLNPQIMIGAAAHYAGIVVGLICGYWLKIREQKRSLT</sequence>
<name>A0A424YDC1_9FIRM</name>
<keyword evidence="5 7" id="KW-1133">Transmembrane helix</keyword>
<evidence type="ECO:0000313" key="10">
    <source>
        <dbReference type="Proteomes" id="UP000285138"/>
    </source>
</evidence>
<dbReference type="AlphaFoldDB" id="A0A424YDC1"/>
<keyword evidence="9" id="KW-0645">Protease</keyword>
<dbReference type="InterPro" id="IPR035952">
    <property type="entry name" value="Rhomboid-like_sf"/>
</dbReference>
<keyword evidence="6 7" id="KW-0472">Membrane</keyword>
<feature type="transmembrane region" description="Helical" evidence="7">
    <location>
        <begin position="145"/>
        <end position="162"/>
    </location>
</feature>
<feature type="transmembrane region" description="Helical" evidence="7">
    <location>
        <begin position="168"/>
        <end position="187"/>
    </location>
</feature>
<evidence type="ECO:0000256" key="6">
    <source>
        <dbReference type="ARBA" id="ARBA00023136"/>
    </source>
</evidence>
<feature type="transmembrane region" description="Helical" evidence="7">
    <location>
        <begin position="113"/>
        <end position="133"/>
    </location>
</feature>
<comment type="similarity">
    <text evidence="2">Belongs to the peptidase S54 family.</text>
</comment>
<dbReference type="PANTHER" id="PTHR43731">
    <property type="entry name" value="RHOMBOID PROTEASE"/>
    <property type="match status" value="1"/>
</dbReference>
<evidence type="ECO:0000313" key="9">
    <source>
        <dbReference type="EMBL" id="RQD75184.1"/>
    </source>
</evidence>
<dbReference type="EMBL" id="QZAA01000168">
    <property type="protein sequence ID" value="RQD75184.1"/>
    <property type="molecule type" value="Genomic_DNA"/>
</dbReference>
<keyword evidence="3 7" id="KW-0812">Transmembrane</keyword>
<protein>
    <submittedName>
        <fullName evidence="9">Rhomboid family intramembrane serine protease</fullName>
    </submittedName>
</protein>
<dbReference type="PANTHER" id="PTHR43731:SF14">
    <property type="entry name" value="PRESENILIN-ASSOCIATED RHOMBOID-LIKE PROTEIN, MITOCHONDRIAL"/>
    <property type="match status" value="1"/>
</dbReference>
<evidence type="ECO:0000256" key="1">
    <source>
        <dbReference type="ARBA" id="ARBA00004141"/>
    </source>
</evidence>
<dbReference type="Proteomes" id="UP000285138">
    <property type="component" value="Unassembled WGS sequence"/>
</dbReference>
<dbReference type="InterPro" id="IPR022764">
    <property type="entry name" value="Peptidase_S54_rhomboid_dom"/>
</dbReference>
<feature type="domain" description="Peptidase S54 rhomboid" evidence="8">
    <location>
        <begin position="49"/>
        <end position="187"/>
    </location>
</feature>